<dbReference type="InterPro" id="IPR029063">
    <property type="entry name" value="SAM-dependent_MTases_sf"/>
</dbReference>
<keyword evidence="2 11" id="KW-0489">Methyltransferase</keyword>
<evidence type="ECO:0000256" key="7">
    <source>
        <dbReference type="ARBA" id="ARBA00047942"/>
    </source>
</evidence>
<dbReference type="Pfam" id="PF12950">
    <property type="entry name" value="TaqI_C"/>
    <property type="match status" value="1"/>
</dbReference>
<dbReference type="HOGENOM" id="CLU_477114_0_0_3"/>
<dbReference type="OrthoDB" id="9806213at2"/>
<accession>U5QLK7</accession>
<keyword evidence="8" id="KW-0472">Membrane</keyword>
<sequence>MGGRFQSPDFHKAQGATYTPAALADFVAEQIVRYLPGERKRPLRILDPALGDGQLLVSLLAKLGSEAAGVTLHGYETDTAACERARARLAPAVLTVEGTCFLDVASEKPTAAGPFDIVIANPPYVRTQILGSDQSRALARRFGLTGRLDLYQAFVLGIAGLLAPTGVAGLILSNRFMSIRAGASVRRALSERFQLRAIWDLGDTQLFAAAVLPAVVLLEGTDSPITTADTPFSSIYRTSAAATGCAASPLAALNLDGVVEVTDGRRFEVRHGTLAPDPPGALWRMTTGNSEHWLARVRSRTWKTFGELGKIRVGVKTCADSVFIRSDWQEWPPEERPELLKPLATHHGAGRFRANSQTAWQIVYPHQVVAGRRVAVPLDAYPRTARYLEKHRQILIARSYLLAANRQWYELWVPQDPDGWAAPKLVFRDIVEEPTFWLDETGSVVNGDCYWLRCDKSSERDALWLALAVGNSSFIAHFYDHCFHNKLYAGRRRFMSQYVEKFPLPRPDRPQSRQLVGLAQQIYSLPLGSPVAALERQLDALVWQAFDLDPAQSALAFEF</sequence>
<dbReference type="STRING" id="1183438.GKIL_2319"/>
<evidence type="ECO:0000256" key="1">
    <source>
        <dbReference type="ARBA" id="ARBA00011900"/>
    </source>
</evidence>
<dbReference type="KEGG" id="glj:GKIL_2319"/>
<evidence type="ECO:0000259" key="10">
    <source>
        <dbReference type="Pfam" id="PF12950"/>
    </source>
</evidence>
<dbReference type="eggNOG" id="COG0827">
    <property type="taxonomic scope" value="Bacteria"/>
</dbReference>
<keyword evidence="12" id="KW-1185">Reference proteome</keyword>
<feature type="domain" description="Type II methyltransferase M.TaqI-like" evidence="9">
    <location>
        <begin position="110"/>
        <end position="207"/>
    </location>
</feature>
<dbReference type="PANTHER" id="PTHR33841:SF1">
    <property type="entry name" value="DNA METHYLTRANSFERASE A"/>
    <property type="match status" value="1"/>
</dbReference>
<evidence type="ECO:0000256" key="3">
    <source>
        <dbReference type="ARBA" id="ARBA00022679"/>
    </source>
</evidence>
<dbReference type="InterPro" id="IPR002052">
    <property type="entry name" value="DNA_methylase_N6_adenine_CS"/>
</dbReference>
<organism evidence="11 12">
    <name type="scientific">Gloeobacter kilaueensis (strain ATCC BAA-2537 / CCAP 1431/1 / ULC 316 / JS1)</name>
    <dbReference type="NCBI Taxonomy" id="1183438"/>
    <lineage>
        <taxon>Bacteria</taxon>
        <taxon>Bacillati</taxon>
        <taxon>Cyanobacteriota</taxon>
        <taxon>Cyanophyceae</taxon>
        <taxon>Gloeobacterales</taxon>
        <taxon>Gloeobacteraceae</taxon>
        <taxon>Gloeobacter</taxon>
    </lineage>
</organism>
<protein>
    <recommendedName>
        <fullName evidence="1">site-specific DNA-methyltransferase (adenine-specific)</fullName>
        <ecNumber evidence="1">2.1.1.72</ecNumber>
    </recommendedName>
</protein>
<comment type="catalytic activity">
    <reaction evidence="7">
        <text>a 2'-deoxyadenosine in DNA + S-adenosyl-L-methionine = an N(6)-methyl-2'-deoxyadenosine in DNA + S-adenosyl-L-homocysteine + H(+)</text>
        <dbReference type="Rhea" id="RHEA:15197"/>
        <dbReference type="Rhea" id="RHEA-COMP:12418"/>
        <dbReference type="Rhea" id="RHEA-COMP:12419"/>
        <dbReference type="ChEBI" id="CHEBI:15378"/>
        <dbReference type="ChEBI" id="CHEBI:57856"/>
        <dbReference type="ChEBI" id="CHEBI:59789"/>
        <dbReference type="ChEBI" id="CHEBI:90615"/>
        <dbReference type="ChEBI" id="CHEBI:90616"/>
        <dbReference type="EC" id="2.1.1.72"/>
    </reaction>
</comment>
<dbReference type="PROSITE" id="PS00092">
    <property type="entry name" value="N6_MTASE"/>
    <property type="match status" value="1"/>
</dbReference>
<evidence type="ECO:0000259" key="9">
    <source>
        <dbReference type="Pfam" id="PF07669"/>
    </source>
</evidence>
<gene>
    <name evidence="11" type="ORF">GKIL_2319</name>
</gene>
<dbReference type="REBASE" id="71794">
    <property type="entry name" value="M.GkiJS1ORF2319P"/>
</dbReference>
<keyword evidence="8" id="KW-1133">Transmembrane helix</keyword>
<dbReference type="InterPro" id="IPR050953">
    <property type="entry name" value="N4_N6_ade-DNA_methylase"/>
</dbReference>
<dbReference type="EC" id="2.1.1.72" evidence="1"/>
<evidence type="ECO:0000256" key="6">
    <source>
        <dbReference type="ARBA" id="ARBA00023125"/>
    </source>
</evidence>
<dbReference type="GO" id="GO:0003677">
    <property type="term" value="F:DNA binding"/>
    <property type="evidence" value="ECO:0007669"/>
    <property type="project" value="UniProtKB-KW"/>
</dbReference>
<evidence type="ECO:0000256" key="5">
    <source>
        <dbReference type="ARBA" id="ARBA00022747"/>
    </source>
</evidence>
<dbReference type="InterPro" id="IPR011639">
    <property type="entry name" value="MethylTrfase_TaqI-like_dom"/>
</dbReference>
<evidence type="ECO:0000313" key="12">
    <source>
        <dbReference type="Proteomes" id="UP000017396"/>
    </source>
</evidence>
<name>U5QLK7_GLOK1</name>
<dbReference type="PANTHER" id="PTHR33841">
    <property type="entry name" value="DNA METHYLTRANSFERASE YEEA-RELATED"/>
    <property type="match status" value="1"/>
</dbReference>
<dbReference type="InterPro" id="IPR025931">
    <property type="entry name" value="TaqI_C"/>
</dbReference>
<dbReference type="EMBL" id="CP003587">
    <property type="protein sequence ID" value="AGY58565.1"/>
    <property type="molecule type" value="Genomic_DNA"/>
</dbReference>
<dbReference type="RefSeq" id="WP_023173732.1">
    <property type="nucleotide sequence ID" value="NC_022600.1"/>
</dbReference>
<keyword evidence="8" id="KW-0812">Transmembrane</keyword>
<dbReference type="GO" id="GO:0009307">
    <property type="term" value="P:DNA restriction-modification system"/>
    <property type="evidence" value="ECO:0007669"/>
    <property type="project" value="UniProtKB-KW"/>
</dbReference>
<feature type="domain" description="TaqI-like C-terminal specificity" evidence="10">
    <location>
        <begin position="405"/>
        <end position="504"/>
    </location>
</feature>
<dbReference type="GO" id="GO:0032259">
    <property type="term" value="P:methylation"/>
    <property type="evidence" value="ECO:0007669"/>
    <property type="project" value="UniProtKB-KW"/>
</dbReference>
<reference evidence="11 12" key="1">
    <citation type="journal article" date="2013" name="PLoS ONE">
        <title>Cultivation and Complete Genome Sequencing of Gloeobacter kilaueensis sp. nov., from a Lava Cave in Kilauea Caldera, Hawai'i.</title>
        <authorList>
            <person name="Saw J.H."/>
            <person name="Schatz M."/>
            <person name="Brown M.V."/>
            <person name="Kunkel D.D."/>
            <person name="Foster J.S."/>
            <person name="Shick H."/>
            <person name="Christensen S."/>
            <person name="Hou S."/>
            <person name="Wan X."/>
            <person name="Donachie S.P."/>
        </authorList>
    </citation>
    <scope>NUCLEOTIDE SEQUENCE [LARGE SCALE GENOMIC DNA]</scope>
    <source>
        <strain evidence="12">JS</strain>
    </source>
</reference>
<evidence type="ECO:0000256" key="8">
    <source>
        <dbReference type="SAM" id="Phobius"/>
    </source>
</evidence>
<keyword evidence="3 11" id="KW-0808">Transferase</keyword>
<proteinExistence type="predicted"/>
<keyword evidence="6" id="KW-0238">DNA-binding</keyword>
<dbReference type="AlphaFoldDB" id="U5QLK7"/>
<dbReference type="Proteomes" id="UP000017396">
    <property type="component" value="Chromosome"/>
</dbReference>
<keyword evidence="4" id="KW-0949">S-adenosyl-L-methionine</keyword>
<evidence type="ECO:0000313" key="11">
    <source>
        <dbReference type="EMBL" id="AGY58565.1"/>
    </source>
</evidence>
<dbReference type="SUPFAM" id="SSF53335">
    <property type="entry name" value="S-adenosyl-L-methionine-dependent methyltransferases"/>
    <property type="match status" value="1"/>
</dbReference>
<evidence type="ECO:0000256" key="4">
    <source>
        <dbReference type="ARBA" id="ARBA00022691"/>
    </source>
</evidence>
<feature type="transmembrane region" description="Helical" evidence="8">
    <location>
        <begin position="150"/>
        <end position="172"/>
    </location>
</feature>
<evidence type="ECO:0000256" key="2">
    <source>
        <dbReference type="ARBA" id="ARBA00022603"/>
    </source>
</evidence>
<keyword evidence="5" id="KW-0680">Restriction system</keyword>
<dbReference type="Gene3D" id="3.40.50.150">
    <property type="entry name" value="Vaccinia Virus protein VP39"/>
    <property type="match status" value="1"/>
</dbReference>
<dbReference type="PRINTS" id="PR00507">
    <property type="entry name" value="N12N6MTFRASE"/>
</dbReference>
<dbReference type="GO" id="GO:0009007">
    <property type="term" value="F:site-specific DNA-methyltransferase (adenine-specific) activity"/>
    <property type="evidence" value="ECO:0007669"/>
    <property type="project" value="UniProtKB-EC"/>
</dbReference>
<dbReference type="Pfam" id="PF07669">
    <property type="entry name" value="Eco57I"/>
    <property type="match status" value="1"/>
</dbReference>